<evidence type="ECO:0008006" key="3">
    <source>
        <dbReference type="Google" id="ProtNLM"/>
    </source>
</evidence>
<evidence type="ECO:0000313" key="2">
    <source>
        <dbReference type="Proteomes" id="UP001527052"/>
    </source>
</evidence>
<dbReference type="Proteomes" id="UP001527052">
    <property type="component" value="Unassembled WGS sequence"/>
</dbReference>
<dbReference type="SUPFAM" id="SSF159888">
    <property type="entry name" value="YdhG-like"/>
    <property type="match status" value="1"/>
</dbReference>
<comment type="caution">
    <text evidence="1">The sequence shown here is derived from an EMBL/GenBank/DDBJ whole genome shotgun (WGS) entry which is preliminary data.</text>
</comment>
<gene>
    <name evidence="1" type="ORF">M5W82_19705</name>
</gene>
<reference evidence="1 2" key="1">
    <citation type="submission" date="2022-05" db="EMBL/GenBank/DDBJ databases">
        <title>Genome Sequencing of Bee-Associated Microbes.</title>
        <authorList>
            <person name="Dunlap C."/>
        </authorList>
    </citation>
    <scope>NUCLEOTIDE SEQUENCE [LARGE SCALE GENOMIC DNA]</scope>
    <source>
        <strain evidence="1 2">NRRL BD-083</strain>
    </source>
</reference>
<dbReference type="EMBL" id="JAMDLZ010000040">
    <property type="protein sequence ID" value="MCY9549107.1"/>
    <property type="molecule type" value="Genomic_DNA"/>
</dbReference>
<proteinExistence type="predicted"/>
<protein>
    <recommendedName>
        <fullName evidence="3">YdhG-like domain-containing protein</fullName>
    </recommendedName>
</protein>
<accession>A0ABT4ETV8</accession>
<evidence type="ECO:0000313" key="1">
    <source>
        <dbReference type="EMBL" id="MCY9549107.1"/>
    </source>
</evidence>
<sequence length="127" mass="14899">MMNKNYDILEIYNNYTDLQQEKLIELKQLIMNVANNLEDINIQESLKWKQLTFSSKNGTPIRIDRFSDSQIGVFVHCQTTLVEEWREIFGDSLEFSKNRAILLSVNNALPIEELTLCIQMALTYHKK</sequence>
<keyword evidence="2" id="KW-1185">Reference proteome</keyword>
<organism evidence="1 2">
    <name type="scientific">Lysinibacillus xylanilyticus</name>
    <dbReference type="NCBI Taxonomy" id="582475"/>
    <lineage>
        <taxon>Bacteria</taxon>
        <taxon>Bacillati</taxon>
        <taxon>Bacillota</taxon>
        <taxon>Bacilli</taxon>
        <taxon>Bacillales</taxon>
        <taxon>Bacillaceae</taxon>
        <taxon>Lysinibacillus</taxon>
    </lineage>
</organism>
<name>A0ABT4ETV8_9BACI</name>
<dbReference type="RefSeq" id="WP_268639100.1">
    <property type="nucleotide sequence ID" value="NZ_JAMDLZ010000040.1"/>
</dbReference>